<comment type="subcellular location">
    <subcellularLocation>
        <location evidence="1">Membrane</location>
        <topology evidence="1">Multi-pass membrane protein</topology>
    </subcellularLocation>
</comment>
<sequence length="585" mass="64212">MESLKGPPMEEADSGMFLESPLLRMSQLPGIGLEALVVAAARRKDSAGFMGLCRSLASSKGPAAAAAALQEAHALHWAAFLGSDLLLTYLLQELGCSPTHQEEASLETPIYFAIKAGNFEAVRCLLAHGGCTLLQHQNRHNMTPFLVAAGEFAEEKIGDALRILELIYLHGVSLEEQDDTGQTALMWAARRGSLPILQWLLSKGANLNHRDCSGSTALHACVSGCGAEDCMLLLSTFIGLFAMTVFLSTSSSTTTSSSSNSSSNSSNWGLHAAAAIGMWGATQVLWFITFKADPGIVPASLNRIKSQFASVHPRFTREVLNGLRWPLGPSYGPYHSQLEQLDRQKLLTNLELYELNALGSVCMEDSSSAAATEDSSRISAAAATLDQLRESAWQLQQAVAAERQHRLNEVYIHSIMNGSSAELKQICVTCNIIKPNRVHHCAECAHCLLRQDHHCMWVDNCIAAGNTRPFVCFLFCISLSIIESFSLTWLYAAEAITSPSQWLWLLICLCLAISNFAWLLFAVYLLLRTTRTILSNVTYFEFLKKPPHIVERFGGKTSGWLWELGGLSLPAIFRNVIWFWQNSPN</sequence>
<accession>U6MA12</accession>
<evidence type="ECO:0000313" key="11">
    <source>
        <dbReference type="Proteomes" id="UP000030763"/>
    </source>
</evidence>
<dbReference type="OMA" id="YYYVFLY"/>
<feature type="domain" description="Palmitoyltransferase DHHC" evidence="9">
    <location>
        <begin position="424"/>
        <end position="545"/>
    </location>
</feature>
<feature type="transmembrane region" description="Helical" evidence="8">
    <location>
        <begin position="470"/>
        <end position="491"/>
    </location>
</feature>
<dbReference type="GO" id="GO:0019706">
    <property type="term" value="F:protein-cysteine S-palmitoyltransferase activity"/>
    <property type="evidence" value="ECO:0007669"/>
    <property type="project" value="UniProtKB-EC"/>
</dbReference>
<evidence type="ECO:0000256" key="3">
    <source>
        <dbReference type="ARBA" id="ARBA00022737"/>
    </source>
</evidence>
<evidence type="ECO:0000256" key="7">
    <source>
        <dbReference type="PROSITE-ProRule" id="PRU00023"/>
    </source>
</evidence>
<comment type="similarity">
    <text evidence="8">Belongs to the DHHC palmitoyltransferase family.</text>
</comment>
<evidence type="ECO:0000256" key="4">
    <source>
        <dbReference type="ARBA" id="ARBA00022989"/>
    </source>
</evidence>
<proteinExistence type="inferred from homology"/>
<keyword evidence="8" id="KW-0808">Transferase</keyword>
<evidence type="ECO:0000256" key="1">
    <source>
        <dbReference type="ARBA" id="ARBA00004141"/>
    </source>
</evidence>
<evidence type="ECO:0000313" key="10">
    <source>
        <dbReference type="EMBL" id="CDJ58500.1"/>
    </source>
</evidence>
<comment type="catalytic activity">
    <reaction evidence="8">
        <text>L-cysteinyl-[protein] + hexadecanoyl-CoA = S-hexadecanoyl-L-cysteinyl-[protein] + CoA</text>
        <dbReference type="Rhea" id="RHEA:36683"/>
        <dbReference type="Rhea" id="RHEA-COMP:10131"/>
        <dbReference type="Rhea" id="RHEA-COMP:11032"/>
        <dbReference type="ChEBI" id="CHEBI:29950"/>
        <dbReference type="ChEBI" id="CHEBI:57287"/>
        <dbReference type="ChEBI" id="CHEBI:57379"/>
        <dbReference type="ChEBI" id="CHEBI:74151"/>
        <dbReference type="EC" id="2.3.1.225"/>
    </reaction>
</comment>
<keyword evidence="8" id="KW-0012">Acyltransferase</keyword>
<evidence type="ECO:0000256" key="8">
    <source>
        <dbReference type="RuleBase" id="RU079119"/>
    </source>
</evidence>
<dbReference type="AlphaFoldDB" id="U6MA12"/>
<dbReference type="PANTHER" id="PTHR24161:SF85">
    <property type="entry name" value="PALMITOYLTRANSFERASE HIP14"/>
    <property type="match status" value="1"/>
</dbReference>
<dbReference type="GO" id="GO:0016020">
    <property type="term" value="C:membrane"/>
    <property type="evidence" value="ECO:0007669"/>
    <property type="project" value="UniProtKB-SubCell"/>
</dbReference>
<dbReference type="PANTHER" id="PTHR24161">
    <property type="entry name" value="ANK_REP_REGION DOMAIN-CONTAINING PROTEIN-RELATED"/>
    <property type="match status" value="1"/>
</dbReference>
<dbReference type="InterPro" id="IPR001594">
    <property type="entry name" value="Palmitoyltrfase_DHHC"/>
</dbReference>
<dbReference type="SUPFAM" id="SSF48403">
    <property type="entry name" value="Ankyrin repeat"/>
    <property type="match status" value="1"/>
</dbReference>
<evidence type="ECO:0000259" key="9">
    <source>
        <dbReference type="Pfam" id="PF01529"/>
    </source>
</evidence>
<protein>
    <recommendedName>
        <fullName evidence="8">Palmitoyltransferase</fullName>
        <ecNumber evidence="8">2.3.1.225</ecNumber>
    </recommendedName>
</protein>
<dbReference type="PROSITE" id="PS50216">
    <property type="entry name" value="DHHC"/>
    <property type="match status" value="1"/>
</dbReference>
<keyword evidence="6 8" id="KW-0472">Membrane</keyword>
<keyword evidence="11" id="KW-1185">Reference proteome</keyword>
<dbReference type="SMART" id="SM00248">
    <property type="entry name" value="ANK"/>
    <property type="match status" value="5"/>
</dbReference>
<dbReference type="VEuPathDB" id="ToxoDB:EMWEY_00051260"/>
<dbReference type="PROSITE" id="PS50088">
    <property type="entry name" value="ANK_REPEAT"/>
    <property type="match status" value="1"/>
</dbReference>
<dbReference type="InterPro" id="IPR036770">
    <property type="entry name" value="Ankyrin_rpt-contain_sf"/>
</dbReference>
<dbReference type="RefSeq" id="XP_013335146.1">
    <property type="nucleotide sequence ID" value="XM_013479692.1"/>
</dbReference>
<dbReference type="Gene3D" id="1.25.40.20">
    <property type="entry name" value="Ankyrin repeat-containing domain"/>
    <property type="match status" value="1"/>
</dbReference>
<dbReference type="Proteomes" id="UP000030763">
    <property type="component" value="Unassembled WGS sequence"/>
</dbReference>
<name>U6MA12_EIMMA</name>
<dbReference type="GeneID" id="25339112"/>
<feature type="transmembrane region" description="Helical" evidence="8">
    <location>
        <begin position="268"/>
        <end position="288"/>
    </location>
</feature>
<keyword evidence="2 8" id="KW-0812">Transmembrane</keyword>
<organism evidence="10 11">
    <name type="scientific">Eimeria maxima</name>
    <name type="common">Coccidian parasite</name>
    <dbReference type="NCBI Taxonomy" id="5804"/>
    <lineage>
        <taxon>Eukaryota</taxon>
        <taxon>Sar</taxon>
        <taxon>Alveolata</taxon>
        <taxon>Apicomplexa</taxon>
        <taxon>Conoidasida</taxon>
        <taxon>Coccidia</taxon>
        <taxon>Eucoccidiorida</taxon>
        <taxon>Eimeriorina</taxon>
        <taxon>Eimeriidae</taxon>
        <taxon>Eimeria</taxon>
    </lineage>
</organism>
<feature type="repeat" description="ANK" evidence="7">
    <location>
        <begin position="180"/>
        <end position="212"/>
    </location>
</feature>
<keyword evidence="3" id="KW-0677">Repeat</keyword>
<feature type="transmembrane region" description="Helical" evidence="8">
    <location>
        <begin position="230"/>
        <end position="248"/>
    </location>
</feature>
<reference evidence="10" key="2">
    <citation type="submission" date="2013-10" db="EMBL/GenBank/DDBJ databases">
        <authorList>
            <person name="Aslett M."/>
        </authorList>
    </citation>
    <scope>NUCLEOTIDE SEQUENCE [LARGE SCALE GENOMIC DNA]</scope>
    <source>
        <strain evidence="10">Weybridge</strain>
    </source>
</reference>
<dbReference type="PROSITE" id="PS50297">
    <property type="entry name" value="ANK_REP_REGION"/>
    <property type="match status" value="1"/>
</dbReference>
<reference evidence="10" key="1">
    <citation type="submission" date="2013-10" db="EMBL/GenBank/DDBJ databases">
        <title>Genomic analysis of the causative agents of coccidiosis in chickens.</title>
        <authorList>
            <person name="Reid A.J."/>
            <person name="Blake D."/>
            <person name="Billington K."/>
            <person name="Browne H."/>
            <person name="Dunn M."/>
            <person name="Hung S."/>
            <person name="Kawahara F."/>
            <person name="Miranda-Saavedra D."/>
            <person name="Mourier T."/>
            <person name="Nagra H."/>
            <person name="Otto T.D."/>
            <person name="Rawlings N."/>
            <person name="Sanchez A."/>
            <person name="Sanders M."/>
            <person name="Subramaniam C."/>
            <person name="Tay Y."/>
            <person name="Dear P."/>
            <person name="Doerig C."/>
            <person name="Gruber A."/>
            <person name="Parkinson J."/>
            <person name="Shirley M."/>
            <person name="Wan K.L."/>
            <person name="Berriman M."/>
            <person name="Tomley F."/>
            <person name="Pain A."/>
        </authorList>
    </citation>
    <scope>NUCLEOTIDE SEQUENCE [LARGE SCALE GENOMIC DNA]</scope>
    <source>
        <strain evidence="10">Weybridge</strain>
    </source>
</reference>
<keyword evidence="4 8" id="KW-1133">Transmembrane helix</keyword>
<feature type="transmembrane region" description="Helical" evidence="8">
    <location>
        <begin position="503"/>
        <end position="527"/>
    </location>
</feature>
<dbReference type="Pfam" id="PF12796">
    <property type="entry name" value="Ank_2"/>
    <property type="match status" value="2"/>
</dbReference>
<evidence type="ECO:0000256" key="5">
    <source>
        <dbReference type="ARBA" id="ARBA00023043"/>
    </source>
</evidence>
<keyword evidence="5 7" id="KW-0040">ANK repeat</keyword>
<dbReference type="EC" id="2.3.1.225" evidence="8"/>
<dbReference type="InterPro" id="IPR002110">
    <property type="entry name" value="Ankyrin_rpt"/>
</dbReference>
<dbReference type="OrthoDB" id="347377at2759"/>
<evidence type="ECO:0000256" key="2">
    <source>
        <dbReference type="ARBA" id="ARBA00022692"/>
    </source>
</evidence>
<comment type="domain">
    <text evidence="8">The DHHC domain is required for palmitoyltransferase activity.</text>
</comment>
<evidence type="ECO:0000256" key="6">
    <source>
        <dbReference type="ARBA" id="ARBA00023136"/>
    </source>
</evidence>
<gene>
    <name evidence="10" type="ORF">EMWEY_00051260</name>
</gene>
<dbReference type="EMBL" id="HG719685">
    <property type="protein sequence ID" value="CDJ58500.1"/>
    <property type="molecule type" value="Genomic_DNA"/>
</dbReference>
<dbReference type="Pfam" id="PF01529">
    <property type="entry name" value="DHHC"/>
    <property type="match status" value="1"/>
</dbReference>